<feature type="region of interest" description="Disordered" evidence="3">
    <location>
        <begin position="142"/>
        <end position="167"/>
    </location>
</feature>
<evidence type="ECO:0000259" key="4">
    <source>
        <dbReference type="PROSITE" id="PS50937"/>
    </source>
</evidence>
<dbReference type="InterPro" id="IPR009061">
    <property type="entry name" value="DNA-bd_dom_put_sf"/>
</dbReference>
<dbReference type="PROSITE" id="PS50937">
    <property type="entry name" value="HTH_MERR_2"/>
    <property type="match status" value="1"/>
</dbReference>
<name>A0A3L7AUC5_9MICO</name>
<dbReference type="RefSeq" id="WP_121687733.1">
    <property type="nucleotide sequence ID" value="NZ_RCUY01000002.1"/>
</dbReference>
<dbReference type="OrthoDB" id="5345718at2"/>
<dbReference type="GO" id="GO:0003700">
    <property type="term" value="F:DNA-binding transcription factor activity"/>
    <property type="evidence" value="ECO:0007669"/>
    <property type="project" value="InterPro"/>
</dbReference>
<organism evidence="5 6">
    <name type="scientific">Mycetocola lacteus</name>
    <dbReference type="NCBI Taxonomy" id="76637"/>
    <lineage>
        <taxon>Bacteria</taxon>
        <taxon>Bacillati</taxon>
        <taxon>Actinomycetota</taxon>
        <taxon>Actinomycetes</taxon>
        <taxon>Micrococcales</taxon>
        <taxon>Microbacteriaceae</taxon>
        <taxon>Mycetocola</taxon>
    </lineage>
</organism>
<protein>
    <submittedName>
        <fullName evidence="5">MerR family transcriptional regulator</fullName>
    </submittedName>
</protein>
<reference evidence="5 6" key="1">
    <citation type="submission" date="2018-10" db="EMBL/GenBank/DDBJ databases">
        <authorList>
            <person name="Li J."/>
        </authorList>
    </citation>
    <scope>NUCLEOTIDE SEQUENCE [LARGE SCALE GENOMIC DNA]</scope>
    <source>
        <strain evidence="5 6">JCM 11654</strain>
    </source>
</reference>
<dbReference type="NCBIfam" id="NF047375">
    <property type="entry name" value="HeatShock_HspR"/>
    <property type="match status" value="1"/>
</dbReference>
<dbReference type="GO" id="GO:0003677">
    <property type="term" value="F:DNA binding"/>
    <property type="evidence" value="ECO:0007669"/>
    <property type="project" value="UniProtKB-KW"/>
</dbReference>
<dbReference type="SMART" id="SM00422">
    <property type="entry name" value="HTH_MERR"/>
    <property type="match status" value="1"/>
</dbReference>
<feature type="coiled-coil region" evidence="2">
    <location>
        <begin position="72"/>
        <end position="99"/>
    </location>
</feature>
<sequence>MDEHSPVFAIAMAAELAGMHPQTLRQYDRIGLVSPRRTAGKSRRYSMRDIAQLKTVSRLSNEGVSLEGIARLLSLENQVDALTRRVRELESALANEMLKSPGRRVFAAGQAGDVISLRNGVRTQRRTELVVWRPDAAFFAEDEDIEDSEGDLDEDFEAEFPGGPARA</sequence>
<dbReference type="Gene3D" id="1.10.1660.10">
    <property type="match status" value="1"/>
</dbReference>
<proteinExistence type="predicted"/>
<dbReference type="InterPro" id="IPR000551">
    <property type="entry name" value="MerR-type_HTH_dom"/>
</dbReference>
<evidence type="ECO:0000256" key="2">
    <source>
        <dbReference type="SAM" id="Coils"/>
    </source>
</evidence>
<accession>A0A3L7AUC5</accession>
<dbReference type="PANTHER" id="PTHR30204:SF58">
    <property type="entry name" value="HTH-TYPE TRANSCRIPTIONAL REGULATOR YFMP"/>
    <property type="match status" value="1"/>
</dbReference>
<dbReference type="Pfam" id="PF13411">
    <property type="entry name" value="MerR_1"/>
    <property type="match status" value="1"/>
</dbReference>
<keyword evidence="6" id="KW-1185">Reference proteome</keyword>
<keyword evidence="2" id="KW-0175">Coiled coil</keyword>
<keyword evidence="1" id="KW-0238">DNA-binding</keyword>
<feature type="compositionally biased region" description="Acidic residues" evidence="3">
    <location>
        <begin position="142"/>
        <end position="158"/>
    </location>
</feature>
<evidence type="ECO:0000256" key="1">
    <source>
        <dbReference type="ARBA" id="ARBA00023125"/>
    </source>
</evidence>
<dbReference type="EMBL" id="RCUY01000002">
    <property type="protein sequence ID" value="RLP84123.1"/>
    <property type="molecule type" value="Genomic_DNA"/>
</dbReference>
<feature type="domain" description="HTH merR-type" evidence="4">
    <location>
        <begin position="7"/>
        <end position="75"/>
    </location>
</feature>
<dbReference type="SUPFAM" id="SSF46955">
    <property type="entry name" value="Putative DNA-binding domain"/>
    <property type="match status" value="1"/>
</dbReference>
<gene>
    <name evidence="5" type="ORF">D9V34_04840</name>
</gene>
<dbReference type="PANTHER" id="PTHR30204">
    <property type="entry name" value="REDOX-CYCLING DRUG-SENSING TRANSCRIPTIONAL ACTIVATOR SOXR"/>
    <property type="match status" value="1"/>
</dbReference>
<evidence type="ECO:0000313" key="6">
    <source>
        <dbReference type="Proteomes" id="UP000269438"/>
    </source>
</evidence>
<dbReference type="AlphaFoldDB" id="A0A3L7AUC5"/>
<comment type="caution">
    <text evidence="5">The sequence shown here is derived from an EMBL/GenBank/DDBJ whole genome shotgun (WGS) entry which is preliminary data.</text>
</comment>
<evidence type="ECO:0000313" key="5">
    <source>
        <dbReference type="EMBL" id="RLP84123.1"/>
    </source>
</evidence>
<dbReference type="Proteomes" id="UP000269438">
    <property type="component" value="Unassembled WGS sequence"/>
</dbReference>
<dbReference type="InterPro" id="IPR047057">
    <property type="entry name" value="MerR_fam"/>
</dbReference>
<evidence type="ECO:0000256" key="3">
    <source>
        <dbReference type="SAM" id="MobiDB-lite"/>
    </source>
</evidence>